<evidence type="ECO:0000256" key="10">
    <source>
        <dbReference type="PROSITE-ProRule" id="PRU10069"/>
    </source>
</evidence>
<dbReference type="InterPro" id="IPR052288">
    <property type="entry name" value="GH45_Enzymes"/>
</dbReference>
<dbReference type="EMBL" id="JANBVO010000002">
    <property type="protein sequence ID" value="KAJ9156486.1"/>
    <property type="molecule type" value="Genomic_DNA"/>
</dbReference>
<feature type="region of interest" description="Disordered" evidence="11">
    <location>
        <begin position="290"/>
        <end position="326"/>
    </location>
</feature>
<evidence type="ECO:0000259" key="13">
    <source>
        <dbReference type="PROSITE" id="PS51164"/>
    </source>
</evidence>
<dbReference type="SMART" id="SM00236">
    <property type="entry name" value="fCBD"/>
    <property type="match status" value="2"/>
</dbReference>
<accession>A0AA38VPS8</accession>
<keyword evidence="9" id="KW-0624">Polysaccharide degradation</keyword>
<dbReference type="InterPro" id="IPR035971">
    <property type="entry name" value="CBD_sf"/>
</dbReference>
<dbReference type="Gene3D" id="2.40.40.10">
    <property type="entry name" value="RlpA-like domain"/>
    <property type="match status" value="1"/>
</dbReference>
<dbReference type="GO" id="GO:0008810">
    <property type="term" value="F:cellulase activity"/>
    <property type="evidence" value="ECO:0007669"/>
    <property type="project" value="UniProtKB-EC"/>
</dbReference>
<keyword evidence="7" id="KW-0119">Carbohydrate metabolism</keyword>
<dbReference type="GO" id="GO:0005576">
    <property type="term" value="C:extracellular region"/>
    <property type="evidence" value="ECO:0007669"/>
    <property type="project" value="InterPro"/>
</dbReference>
<sequence length="361" mass="38131">MRGFAIKLGLAAILPLGTGAVSGTGTTTRYWDCCKPSCAWPGKASVNNPVYTCDKNDQPLSDYNTKSGCDSGTAYTCTNQSPWAVNDLVSYGYAATAISGQSESDWCCACYAVTLTSGKAKGKIMLIQSVNTGGDLSDNQFDLQIPGGGEGIFDGCTSEFGGIGGAQYGGISNRSECDAMPAKLQPGCYWRFDWFLNSDNPTHSFTQIQCPTELTSRTGCTRSDDSSYPKYTMPSVTTWNPPTPTETAAAYDQCDSLTWDVAKLCPSGYYCKYVTDYYWQCAQGSDPNASSTTSKSTVVSPPSSSTTQTSSVSTTTQPSSTVGGSQQTKYGQCGGSGWNGPTACIAGSVCSTSNPYYAQCL</sequence>
<dbReference type="PROSITE" id="PS00562">
    <property type="entry name" value="CBM1_1"/>
    <property type="match status" value="1"/>
</dbReference>
<dbReference type="Proteomes" id="UP001174694">
    <property type="component" value="Unassembled WGS sequence"/>
</dbReference>
<evidence type="ECO:0000256" key="5">
    <source>
        <dbReference type="ARBA" id="ARBA00022801"/>
    </source>
</evidence>
<keyword evidence="5" id="KW-0378">Hydrolase</keyword>
<evidence type="ECO:0000256" key="9">
    <source>
        <dbReference type="ARBA" id="ARBA00023326"/>
    </source>
</evidence>
<dbReference type="Pfam" id="PF02015">
    <property type="entry name" value="Glyco_hydro_45"/>
    <property type="match status" value="1"/>
</dbReference>
<dbReference type="AlphaFoldDB" id="A0AA38VPS8"/>
<name>A0AA38VPS8_9PEZI</name>
<evidence type="ECO:0000256" key="11">
    <source>
        <dbReference type="SAM" id="MobiDB-lite"/>
    </source>
</evidence>
<gene>
    <name evidence="14" type="ORF">NKR23_g1188</name>
</gene>
<proteinExistence type="inferred from homology"/>
<feature type="active site" description="Nucleophile" evidence="10">
    <location>
        <position position="32"/>
    </location>
</feature>
<feature type="signal peptide" evidence="12">
    <location>
        <begin position="1"/>
        <end position="19"/>
    </location>
</feature>
<dbReference type="PANTHER" id="PTHR39730">
    <property type="entry name" value="ENDOGLUCANASE 1"/>
    <property type="match status" value="1"/>
</dbReference>
<evidence type="ECO:0000256" key="3">
    <source>
        <dbReference type="ARBA" id="ARBA00012601"/>
    </source>
</evidence>
<feature type="domain" description="CBM1" evidence="13">
    <location>
        <begin position="325"/>
        <end position="361"/>
    </location>
</feature>
<dbReference type="PROSITE" id="PS51164">
    <property type="entry name" value="CBM1_2"/>
    <property type="match status" value="1"/>
</dbReference>
<evidence type="ECO:0000313" key="14">
    <source>
        <dbReference type="EMBL" id="KAJ9156486.1"/>
    </source>
</evidence>
<keyword evidence="8" id="KW-0326">Glycosidase</keyword>
<dbReference type="Pfam" id="PF00734">
    <property type="entry name" value="CBM_1"/>
    <property type="match status" value="2"/>
</dbReference>
<dbReference type="SUPFAM" id="SSF57180">
    <property type="entry name" value="Cellulose-binding domain"/>
    <property type="match status" value="2"/>
</dbReference>
<dbReference type="SUPFAM" id="SSF50685">
    <property type="entry name" value="Barwin-like endoglucanases"/>
    <property type="match status" value="1"/>
</dbReference>
<keyword evidence="4 12" id="KW-0732">Signal</keyword>
<dbReference type="InterPro" id="IPR000334">
    <property type="entry name" value="Glyco_hydro_45"/>
</dbReference>
<reference evidence="14" key="1">
    <citation type="submission" date="2022-07" db="EMBL/GenBank/DDBJ databases">
        <title>Fungi with potential for degradation of polypropylene.</title>
        <authorList>
            <person name="Gostincar C."/>
        </authorList>
    </citation>
    <scope>NUCLEOTIDE SEQUENCE</scope>
    <source>
        <strain evidence="14">EXF-13308</strain>
    </source>
</reference>
<evidence type="ECO:0000313" key="15">
    <source>
        <dbReference type="Proteomes" id="UP001174694"/>
    </source>
</evidence>
<evidence type="ECO:0000256" key="6">
    <source>
        <dbReference type="ARBA" id="ARBA00023001"/>
    </source>
</evidence>
<keyword evidence="6" id="KW-0136">Cellulose degradation</keyword>
<dbReference type="InterPro" id="IPR036908">
    <property type="entry name" value="RlpA-like_sf"/>
</dbReference>
<comment type="caution">
    <text evidence="14">The sequence shown here is derived from an EMBL/GenBank/DDBJ whole genome shotgun (WGS) entry which is preliminary data.</text>
</comment>
<dbReference type="EC" id="3.2.1.4" evidence="3 10"/>
<comment type="similarity">
    <text evidence="2">Belongs to the glycosyl hydrolase 45 (cellulase K) family.</text>
</comment>
<dbReference type="PANTHER" id="PTHR39730:SF1">
    <property type="entry name" value="ENDOGLUCANASE 1"/>
    <property type="match status" value="1"/>
</dbReference>
<organism evidence="14 15">
    <name type="scientific">Pleurostoma richardsiae</name>
    <dbReference type="NCBI Taxonomy" id="41990"/>
    <lineage>
        <taxon>Eukaryota</taxon>
        <taxon>Fungi</taxon>
        <taxon>Dikarya</taxon>
        <taxon>Ascomycota</taxon>
        <taxon>Pezizomycotina</taxon>
        <taxon>Sordariomycetes</taxon>
        <taxon>Sordariomycetidae</taxon>
        <taxon>Calosphaeriales</taxon>
        <taxon>Pleurostomataceae</taxon>
        <taxon>Pleurostoma</taxon>
    </lineage>
</organism>
<evidence type="ECO:0000256" key="2">
    <source>
        <dbReference type="ARBA" id="ARBA00007793"/>
    </source>
</evidence>
<feature type="chain" id="PRO_5041263039" description="Cellulase" evidence="12">
    <location>
        <begin position="20"/>
        <end position="361"/>
    </location>
</feature>
<protein>
    <recommendedName>
        <fullName evidence="3 10">Cellulase</fullName>
        <ecNumber evidence="3 10">3.2.1.4</ecNumber>
    </recommendedName>
</protein>
<evidence type="ECO:0000256" key="7">
    <source>
        <dbReference type="ARBA" id="ARBA00023277"/>
    </source>
</evidence>
<dbReference type="GO" id="GO:0030245">
    <property type="term" value="P:cellulose catabolic process"/>
    <property type="evidence" value="ECO:0007669"/>
    <property type="project" value="UniProtKB-KW"/>
</dbReference>
<keyword evidence="15" id="KW-1185">Reference proteome</keyword>
<evidence type="ECO:0000256" key="12">
    <source>
        <dbReference type="SAM" id="SignalP"/>
    </source>
</evidence>
<dbReference type="InterPro" id="IPR000254">
    <property type="entry name" value="CBD"/>
</dbReference>
<dbReference type="PROSITE" id="PS01140">
    <property type="entry name" value="GLYCOSYL_HYDROL_F45"/>
    <property type="match status" value="1"/>
</dbReference>
<evidence type="ECO:0000256" key="8">
    <source>
        <dbReference type="ARBA" id="ARBA00023295"/>
    </source>
</evidence>
<dbReference type="GO" id="GO:0030248">
    <property type="term" value="F:cellulose binding"/>
    <property type="evidence" value="ECO:0007669"/>
    <property type="project" value="InterPro"/>
</dbReference>
<evidence type="ECO:0000256" key="1">
    <source>
        <dbReference type="ARBA" id="ARBA00000966"/>
    </source>
</evidence>
<evidence type="ECO:0000256" key="4">
    <source>
        <dbReference type="ARBA" id="ARBA00022729"/>
    </source>
</evidence>
<comment type="catalytic activity">
    <reaction evidence="1 10">
        <text>Endohydrolysis of (1-&gt;4)-beta-D-glucosidic linkages in cellulose, lichenin and cereal beta-D-glucans.</text>
        <dbReference type="EC" id="3.2.1.4"/>
    </reaction>
</comment>